<dbReference type="OrthoDB" id="9811314at2"/>
<proteinExistence type="inferred from homology"/>
<dbReference type="SUPFAM" id="SSF63411">
    <property type="entry name" value="LuxS/MPP-like metallohydrolase"/>
    <property type="match status" value="2"/>
</dbReference>
<evidence type="ECO:0000259" key="3">
    <source>
        <dbReference type="Pfam" id="PF05193"/>
    </source>
</evidence>
<organism evidence="4 5">
    <name type="scientific">Roseiflexus castenholzii (strain DSM 13941 / HLO8)</name>
    <dbReference type="NCBI Taxonomy" id="383372"/>
    <lineage>
        <taxon>Bacteria</taxon>
        <taxon>Bacillati</taxon>
        <taxon>Chloroflexota</taxon>
        <taxon>Chloroflexia</taxon>
        <taxon>Chloroflexales</taxon>
        <taxon>Roseiflexineae</taxon>
        <taxon>Roseiflexaceae</taxon>
        <taxon>Roseiflexus</taxon>
    </lineage>
</organism>
<feature type="domain" description="Peptidase M16 N-terminal" evidence="2">
    <location>
        <begin position="15"/>
        <end position="160"/>
    </location>
</feature>
<dbReference type="InterPro" id="IPR011765">
    <property type="entry name" value="Pept_M16_N"/>
</dbReference>
<sequence>MEATCSYTLRNGMLVLLRETHSAPLATSWLWYRVGARNETPGITGVSHWVEHMLFKGTPHIPGRDLDRLIARNGGTFNGFTAHDFTAYFETLPADRIDLALQIESDRMINTLFEEEEIEHERTVILAEREGHENDPEWWLNEAVMTTAFQVHPYRNEVIGSRDDLLALTRDRLVAHYQTFYRPNNAALVLVGDFDASSLMARIERYFGDLPAGPPLPPVSWVEPEQQAERRVVVRRPGPAQYVQIAYHAVDCRSPDFAPLLVLDAVLSGAKSPAFSGGAQMNRSARLYRALVETRLAAYASSSFRPTRDPHLFEFHAMVQDKHTAEEVERALLAEVARLQEDGPRPDEMIKVIKQMRAQIAYARESVTNQALMLGMWEMLDCYSRADTLLDEIAAVQADDVRRVAQTYLTERRRTVGYFLPI</sequence>
<dbReference type="EMBL" id="CP000804">
    <property type="protein sequence ID" value="ABU59594.1"/>
    <property type="molecule type" value="Genomic_DNA"/>
</dbReference>
<evidence type="ECO:0000256" key="1">
    <source>
        <dbReference type="ARBA" id="ARBA00007261"/>
    </source>
</evidence>
<dbReference type="Pfam" id="PF00675">
    <property type="entry name" value="Peptidase_M16"/>
    <property type="match status" value="1"/>
</dbReference>
<dbReference type="Pfam" id="PF05193">
    <property type="entry name" value="Peptidase_M16_C"/>
    <property type="match status" value="1"/>
</dbReference>
<comment type="similarity">
    <text evidence="1">Belongs to the peptidase M16 family.</text>
</comment>
<evidence type="ECO:0000259" key="2">
    <source>
        <dbReference type="Pfam" id="PF00675"/>
    </source>
</evidence>
<dbReference type="PANTHER" id="PTHR11851">
    <property type="entry name" value="METALLOPROTEASE"/>
    <property type="match status" value="1"/>
</dbReference>
<dbReference type="eggNOG" id="COG0612">
    <property type="taxonomic scope" value="Bacteria"/>
</dbReference>
<dbReference type="InterPro" id="IPR011249">
    <property type="entry name" value="Metalloenz_LuxS/M16"/>
</dbReference>
<dbReference type="AlphaFoldDB" id="A7NPU8"/>
<keyword evidence="5" id="KW-1185">Reference proteome</keyword>
<dbReference type="RefSeq" id="WP_012122017.1">
    <property type="nucleotide sequence ID" value="NC_009767.1"/>
</dbReference>
<protein>
    <submittedName>
        <fullName evidence="4">Peptidase M16 domain protein</fullName>
    </submittedName>
</protein>
<feature type="domain" description="Peptidase M16 C-terminal" evidence="3">
    <location>
        <begin position="168"/>
        <end position="356"/>
    </location>
</feature>
<dbReference type="InterPro" id="IPR050361">
    <property type="entry name" value="MPP/UQCRC_Complex"/>
</dbReference>
<name>A7NPU8_ROSCS</name>
<accession>A7NPU8</accession>
<dbReference type="HOGENOM" id="CLU_009902_1_0_0"/>
<dbReference type="GO" id="GO:0046872">
    <property type="term" value="F:metal ion binding"/>
    <property type="evidence" value="ECO:0007669"/>
    <property type="project" value="InterPro"/>
</dbReference>
<gene>
    <name evidence="4" type="ordered locus">Rcas_3545</name>
</gene>
<evidence type="ECO:0000313" key="4">
    <source>
        <dbReference type="EMBL" id="ABU59594.1"/>
    </source>
</evidence>
<dbReference type="InterPro" id="IPR007863">
    <property type="entry name" value="Peptidase_M16_C"/>
</dbReference>
<dbReference type="KEGG" id="rca:Rcas_3545"/>
<dbReference type="Gene3D" id="3.30.830.10">
    <property type="entry name" value="Metalloenzyme, LuxS/M16 peptidase-like"/>
    <property type="match status" value="2"/>
</dbReference>
<dbReference type="PANTHER" id="PTHR11851:SF49">
    <property type="entry name" value="MITOCHONDRIAL-PROCESSING PEPTIDASE SUBUNIT ALPHA"/>
    <property type="match status" value="1"/>
</dbReference>
<reference evidence="4 5" key="1">
    <citation type="submission" date="2007-08" db="EMBL/GenBank/DDBJ databases">
        <title>Complete sequence of Roseiflexus castenholzii DSM 13941.</title>
        <authorList>
            <consortium name="US DOE Joint Genome Institute"/>
            <person name="Copeland A."/>
            <person name="Lucas S."/>
            <person name="Lapidus A."/>
            <person name="Barry K."/>
            <person name="Glavina del Rio T."/>
            <person name="Dalin E."/>
            <person name="Tice H."/>
            <person name="Pitluck S."/>
            <person name="Thompson L.S."/>
            <person name="Brettin T."/>
            <person name="Bruce D."/>
            <person name="Detter J.C."/>
            <person name="Han C."/>
            <person name="Tapia R."/>
            <person name="Schmutz J."/>
            <person name="Larimer F."/>
            <person name="Land M."/>
            <person name="Hauser L."/>
            <person name="Kyrpides N."/>
            <person name="Mikhailova N."/>
            <person name="Bryant D.A."/>
            <person name="Hanada S."/>
            <person name="Tsukatani Y."/>
            <person name="Richardson P."/>
        </authorList>
    </citation>
    <scope>NUCLEOTIDE SEQUENCE [LARGE SCALE GENOMIC DNA]</scope>
    <source>
        <strain evidence="5">DSM 13941 / HLO8</strain>
    </source>
</reference>
<evidence type="ECO:0000313" key="5">
    <source>
        <dbReference type="Proteomes" id="UP000000263"/>
    </source>
</evidence>
<dbReference type="Proteomes" id="UP000000263">
    <property type="component" value="Chromosome"/>
</dbReference>
<dbReference type="STRING" id="383372.Rcas_3545"/>